<organism evidence="3 4">
    <name type="scientific">Candidatus Cryptobacteroides merdavium</name>
    <dbReference type="NCBI Taxonomy" id="2840769"/>
    <lineage>
        <taxon>Bacteria</taxon>
        <taxon>Pseudomonadati</taxon>
        <taxon>Bacteroidota</taxon>
        <taxon>Bacteroidia</taxon>
        <taxon>Bacteroidales</taxon>
        <taxon>Candidatus Cryptobacteroides</taxon>
    </lineage>
</organism>
<evidence type="ECO:0000313" key="3">
    <source>
        <dbReference type="EMBL" id="MBO8444263.1"/>
    </source>
</evidence>
<feature type="signal peptide" evidence="1">
    <location>
        <begin position="1"/>
        <end position="22"/>
    </location>
</feature>
<dbReference type="InterPro" id="IPR013783">
    <property type="entry name" value="Ig-like_fold"/>
</dbReference>
<reference evidence="3" key="1">
    <citation type="submission" date="2020-10" db="EMBL/GenBank/DDBJ databases">
        <authorList>
            <person name="Gilroy R."/>
        </authorList>
    </citation>
    <scope>NUCLEOTIDE SEQUENCE</scope>
    <source>
        <strain evidence="3">D5-748</strain>
    </source>
</reference>
<dbReference type="AlphaFoldDB" id="A0A9D9ECK2"/>
<gene>
    <name evidence="3" type="ORF">IAC23_01025</name>
</gene>
<protein>
    <submittedName>
        <fullName evidence="3">BACON domain-containing protein</fullName>
    </submittedName>
</protein>
<dbReference type="Proteomes" id="UP000823619">
    <property type="component" value="Unassembled WGS sequence"/>
</dbReference>
<comment type="caution">
    <text evidence="3">The sequence shown here is derived from an EMBL/GenBank/DDBJ whole genome shotgun (WGS) entry which is preliminary data.</text>
</comment>
<sequence length="452" mass="49247">MNPAKLFQVCAAMLLLASCQDASDPYMTLETKILPFGQEGGTKTVTLSSNVYFRVNNDCHDSEGHYWARIVDTGVDGDVSAITVQVDENPSVDVRTGTIRFIGDHVTPLKLTVSQEGVVPEGIDPVSASVKYSETQSVFKVYGQGQWTAVCEDPEVTLSPSSGFGDSDVTVSFPENTDLKEKTTTVKVDIEGDGIYTYTLVRGRYTGIIADWDLNGMAEITAATFVDSEDQTEFPGTNGKFIEASAGSGRIEYWACDRTGYPAKDYVCLRQIGGNGDPYVSGAIPGDYWHITADHMGKTIPAGTGIHFYFVTKFGTACSGYWMIEYKEGDEWKPALETASRMESATSGLSGNPVSYSEEITYNFAGLLLDSKNNGAYMAVEGTFVTSEDMDSIEMRFRQAGHLCLDGTKNDGLYIDQTQSGGQTRFSAQRPSEADGTAVRIYDQHVTIDFTE</sequence>
<keyword evidence="1" id="KW-0732">Signal</keyword>
<evidence type="ECO:0000256" key="1">
    <source>
        <dbReference type="SAM" id="SignalP"/>
    </source>
</evidence>
<evidence type="ECO:0000313" key="4">
    <source>
        <dbReference type="Proteomes" id="UP000823619"/>
    </source>
</evidence>
<dbReference type="EMBL" id="JADIMO010000016">
    <property type="protein sequence ID" value="MBO8444263.1"/>
    <property type="molecule type" value="Genomic_DNA"/>
</dbReference>
<reference evidence="3" key="2">
    <citation type="journal article" date="2021" name="PeerJ">
        <title>Extensive microbial diversity within the chicken gut microbiome revealed by metagenomics and culture.</title>
        <authorList>
            <person name="Gilroy R."/>
            <person name="Ravi A."/>
            <person name="Getino M."/>
            <person name="Pursley I."/>
            <person name="Horton D.L."/>
            <person name="Alikhan N.F."/>
            <person name="Baker D."/>
            <person name="Gharbi K."/>
            <person name="Hall N."/>
            <person name="Watson M."/>
            <person name="Adriaenssens E.M."/>
            <person name="Foster-Nyarko E."/>
            <person name="Jarju S."/>
            <person name="Secka A."/>
            <person name="Antonio M."/>
            <person name="Oren A."/>
            <person name="Chaudhuri R.R."/>
            <person name="La Ragione R."/>
            <person name="Hildebrand F."/>
            <person name="Pallen M.J."/>
        </authorList>
    </citation>
    <scope>NUCLEOTIDE SEQUENCE</scope>
    <source>
        <strain evidence="3">D5-748</strain>
    </source>
</reference>
<dbReference type="CDD" id="cd14948">
    <property type="entry name" value="BACON"/>
    <property type="match status" value="2"/>
</dbReference>
<accession>A0A9D9ECK2</accession>
<dbReference type="Gene3D" id="2.60.40.10">
    <property type="entry name" value="Immunoglobulins"/>
    <property type="match status" value="2"/>
</dbReference>
<evidence type="ECO:0000259" key="2">
    <source>
        <dbReference type="Pfam" id="PF13004"/>
    </source>
</evidence>
<dbReference type="Pfam" id="PF13004">
    <property type="entry name" value="BACON"/>
    <property type="match status" value="1"/>
</dbReference>
<dbReference type="InterPro" id="IPR024361">
    <property type="entry name" value="BACON"/>
</dbReference>
<proteinExistence type="predicted"/>
<feature type="chain" id="PRO_5038651812" evidence="1">
    <location>
        <begin position="23"/>
        <end position="452"/>
    </location>
</feature>
<name>A0A9D9ECK2_9BACT</name>
<dbReference type="PROSITE" id="PS51257">
    <property type="entry name" value="PROKAR_LIPOPROTEIN"/>
    <property type="match status" value="1"/>
</dbReference>
<feature type="domain" description="BACON" evidence="2">
    <location>
        <begin position="79"/>
        <end position="116"/>
    </location>
</feature>